<dbReference type="Proteomes" id="UP001500571">
    <property type="component" value="Unassembled WGS sequence"/>
</dbReference>
<dbReference type="PANTHER" id="PTHR46517:SF1">
    <property type="entry name" value="FRUCTOSE-2,6-BISPHOSPHATASE TIGAR"/>
    <property type="match status" value="1"/>
</dbReference>
<evidence type="ECO:0000313" key="2">
    <source>
        <dbReference type="EMBL" id="GAA1968155.1"/>
    </source>
</evidence>
<name>A0ABN2RFN1_9ACTN</name>
<reference evidence="2 3" key="1">
    <citation type="journal article" date="2019" name="Int. J. Syst. Evol. Microbiol.">
        <title>The Global Catalogue of Microorganisms (GCM) 10K type strain sequencing project: providing services to taxonomists for standard genome sequencing and annotation.</title>
        <authorList>
            <consortium name="The Broad Institute Genomics Platform"/>
            <consortium name="The Broad Institute Genome Sequencing Center for Infectious Disease"/>
            <person name="Wu L."/>
            <person name="Ma J."/>
        </authorList>
    </citation>
    <scope>NUCLEOTIDE SEQUENCE [LARGE SCALE GENOMIC DNA]</scope>
    <source>
        <strain evidence="2 3">JCM 15309</strain>
    </source>
</reference>
<accession>A0ABN2RFN1</accession>
<dbReference type="SMART" id="SM00855">
    <property type="entry name" value="PGAM"/>
    <property type="match status" value="1"/>
</dbReference>
<dbReference type="PROSITE" id="PS00175">
    <property type="entry name" value="PG_MUTASE"/>
    <property type="match status" value="1"/>
</dbReference>
<evidence type="ECO:0000256" key="1">
    <source>
        <dbReference type="ARBA" id="ARBA00022801"/>
    </source>
</evidence>
<protein>
    <submittedName>
        <fullName evidence="2">Histidine phosphatase family protein</fullName>
    </submittedName>
</protein>
<dbReference type="InterPro" id="IPR051695">
    <property type="entry name" value="Phosphoglycerate_Mutase"/>
</dbReference>
<organism evidence="2 3">
    <name type="scientific">Nocardioides panacihumi</name>
    <dbReference type="NCBI Taxonomy" id="400774"/>
    <lineage>
        <taxon>Bacteria</taxon>
        <taxon>Bacillati</taxon>
        <taxon>Actinomycetota</taxon>
        <taxon>Actinomycetes</taxon>
        <taxon>Propionibacteriales</taxon>
        <taxon>Nocardioidaceae</taxon>
        <taxon>Nocardioides</taxon>
    </lineage>
</organism>
<dbReference type="RefSeq" id="WP_344046236.1">
    <property type="nucleotide sequence ID" value="NZ_BAAAPB010000003.1"/>
</dbReference>
<proteinExistence type="predicted"/>
<comment type="caution">
    <text evidence="2">The sequence shown here is derived from an EMBL/GenBank/DDBJ whole genome shotgun (WGS) entry which is preliminary data.</text>
</comment>
<sequence>MKRLVLVRHGQTEWNRIGRVQGSTDVALDETGHAQARAVAPVLATYRPSTLWCSDLSRAATTASYVGEACGLTPVPDARLREWGFGEREGLTHHEFEAADPEAYAAFRVGRYDAVPGAERSTDVRARVVGALRDQLEATEDGAVAVAVAHGAAIKLGVGGLLGWSDSQAVDTLWGMHNCGWAELTFAAGSPARLVAYNRLTPIS</sequence>
<gene>
    <name evidence="2" type="ORF">GCM10009798_30670</name>
</gene>
<dbReference type="Pfam" id="PF00300">
    <property type="entry name" value="His_Phos_1"/>
    <property type="match status" value="1"/>
</dbReference>
<keyword evidence="3" id="KW-1185">Reference proteome</keyword>
<evidence type="ECO:0000313" key="3">
    <source>
        <dbReference type="Proteomes" id="UP001500571"/>
    </source>
</evidence>
<keyword evidence="1" id="KW-0378">Hydrolase</keyword>
<dbReference type="InterPro" id="IPR029033">
    <property type="entry name" value="His_PPase_superfam"/>
</dbReference>
<dbReference type="InterPro" id="IPR013078">
    <property type="entry name" value="His_Pase_superF_clade-1"/>
</dbReference>
<dbReference type="InterPro" id="IPR001345">
    <property type="entry name" value="PG/BPGM_mutase_AS"/>
</dbReference>
<dbReference type="Gene3D" id="3.40.50.1240">
    <property type="entry name" value="Phosphoglycerate mutase-like"/>
    <property type="match status" value="1"/>
</dbReference>
<dbReference type="SUPFAM" id="SSF53254">
    <property type="entry name" value="Phosphoglycerate mutase-like"/>
    <property type="match status" value="1"/>
</dbReference>
<dbReference type="CDD" id="cd07067">
    <property type="entry name" value="HP_PGM_like"/>
    <property type="match status" value="1"/>
</dbReference>
<dbReference type="PANTHER" id="PTHR46517">
    <property type="entry name" value="FRUCTOSE-2,6-BISPHOSPHATASE TIGAR"/>
    <property type="match status" value="1"/>
</dbReference>
<dbReference type="EMBL" id="BAAAPB010000003">
    <property type="protein sequence ID" value="GAA1968155.1"/>
    <property type="molecule type" value="Genomic_DNA"/>
</dbReference>